<dbReference type="FunFam" id="3.20.190.10:FF:000001">
    <property type="entry name" value="Formamidopyrimidine-DNA glycosylase"/>
    <property type="match status" value="1"/>
</dbReference>
<evidence type="ECO:0000256" key="9">
    <source>
        <dbReference type="ARBA" id="ARBA00023125"/>
    </source>
</evidence>
<organism evidence="18 19">
    <name type="scientific">Haloferula luteola</name>
    <dbReference type="NCBI Taxonomy" id="595692"/>
    <lineage>
        <taxon>Bacteria</taxon>
        <taxon>Pseudomonadati</taxon>
        <taxon>Verrucomicrobiota</taxon>
        <taxon>Verrucomicrobiia</taxon>
        <taxon>Verrucomicrobiales</taxon>
        <taxon>Verrucomicrobiaceae</taxon>
        <taxon>Haloferula</taxon>
    </lineage>
</organism>
<dbReference type="InterPro" id="IPR015886">
    <property type="entry name" value="H2TH_FPG"/>
</dbReference>
<keyword evidence="5 15" id="KW-0227">DNA damage</keyword>
<evidence type="ECO:0000256" key="4">
    <source>
        <dbReference type="ARBA" id="ARBA00022723"/>
    </source>
</evidence>
<sequence length="272" mass="30811">MPELPEVETTRRGIAPHLVGRSLREITVRNARLRLPVPSDLDFLLHQRVTELTRRSKYLLVTFEHGERLLIHLGMSGSLRICESDREVRKHDHVIFTLEDGKELRFHDPRRFGMVLPIGRGDPSTHALLSHLGPEPLGPDFTPEGLYTAVHLRKAAIKIVIMDAKVVVGVGNIYANEALFRSGIRPSTPANRVSRMRMSSLHAAIITVLQESIEQGGTTLRDFVNSDGQPGYFRQRLDVYDRTGEPCRRCQTPILHAVMGQRSTFWCPRCQK</sequence>
<dbReference type="InterPro" id="IPR020629">
    <property type="entry name" value="FPG_Glyclase"/>
</dbReference>
<comment type="similarity">
    <text evidence="2 15">Belongs to the FPG family.</text>
</comment>
<evidence type="ECO:0000256" key="10">
    <source>
        <dbReference type="ARBA" id="ARBA00023204"/>
    </source>
</evidence>
<keyword evidence="7 15" id="KW-0378">Hydrolase</keyword>
<feature type="domain" description="Formamidopyrimidine-DNA glycosylase catalytic" evidence="17">
    <location>
        <begin position="2"/>
        <end position="113"/>
    </location>
</feature>
<dbReference type="SUPFAM" id="SSF81624">
    <property type="entry name" value="N-terminal domain of MutM-like DNA repair proteins"/>
    <property type="match status" value="1"/>
</dbReference>
<dbReference type="GO" id="GO:0003684">
    <property type="term" value="F:damaged DNA binding"/>
    <property type="evidence" value="ECO:0007669"/>
    <property type="project" value="InterPro"/>
</dbReference>
<dbReference type="Pfam" id="PF06827">
    <property type="entry name" value="zf-FPG_IleRS"/>
    <property type="match status" value="1"/>
</dbReference>
<feature type="active site" description="Proton donor; for beta-elimination activity" evidence="15">
    <location>
        <position position="57"/>
    </location>
</feature>
<evidence type="ECO:0000256" key="3">
    <source>
        <dbReference type="ARBA" id="ARBA00011245"/>
    </source>
</evidence>
<keyword evidence="8 15" id="KW-0862">Zinc</keyword>
<dbReference type="PROSITE" id="PS51066">
    <property type="entry name" value="ZF_FPG_2"/>
    <property type="match status" value="1"/>
</dbReference>
<dbReference type="FunFam" id="1.10.8.50:FF:000003">
    <property type="entry name" value="Formamidopyrimidine-DNA glycosylase"/>
    <property type="match status" value="1"/>
</dbReference>
<evidence type="ECO:0000256" key="7">
    <source>
        <dbReference type="ARBA" id="ARBA00022801"/>
    </source>
</evidence>
<dbReference type="SMART" id="SM00898">
    <property type="entry name" value="Fapy_DNA_glyco"/>
    <property type="match status" value="1"/>
</dbReference>
<feature type="active site" description="Schiff-base intermediate with DNA" evidence="15">
    <location>
        <position position="2"/>
    </location>
</feature>
<evidence type="ECO:0000256" key="13">
    <source>
        <dbReference type="ARBA" id="ARBA00023295"/>
    </source>
</evidence>
<dbReference type="SMART" id="SM01232">
    <property type="entry name" value="H2TH"/>
    <property type="match status" value="1"/>
</dbReference>
<protein>
    <recommendedName>
        <fullName evidence="15">Formamidopyrimidine-DNA glycosylase</fullName>
        <shortName evidence="15">Fapy-DNA glycosylase</shortName>
        <ecNumber evidence="15">3.2.2.23</ecNumber>
    </recommendedName>
    <alternativeName>
        <fullName evidence="15">DNA-(apurinic or apyrimidinic site) lyase MutM</fullName>
        <shortName evidence="15">AP lyase MutM</shortName>
        <ecNumber evidence="15">4.2.99.18</ecNumber>
    </alternativeName>
</protein>
<dbReference type="Gene3D" id="1.10.8.50">
    <property type="match status" value="1"/>
</dbReference>
<dbReference type="NCBIfam" id="TIGR00577">
    <property type="entry name" value="fpg"/>
    <property type="match status" value="1"/>
</dbReference>
<dbReference type="Gene3D" id="3.20.190.10">
    <property type="entry name" value="MutM-like, N-terminal"/>
    <property type="match status" value="1"/>
</dbReference>
<keyword evidence="11 15" id="KW-0456">Lyase</keyword>
<dbReference type="NCBIfam" id="NF002211">
    <property type="entry name" value="PRK01103.1"/>
    <property type="match status" value="1"/>
</dbReference>
<dbReference type="HAMAP" id="MF_00103">
    <property type="entry name" value="Fapy_DNA_glycosyl"/>
    <property type="match status" value="1"/>
</dbReference>
<dbReference type="InterPro" id="IPR012319">
    <property type="entry name" value="FPG_cat"/>
</dbReference>
<evidence type="ECO:0000313" key="19">
    <source>
        <dbReference type="Proteomes" id="UP000557717"/>
    </source>
</evidence>
<evidence type="ECO:0000256" key="8">
    <source>
        <dbReference type="ARBA" id="ARBA00022833"/>
    </source>
</evidence>
<comment type="function">
    <text evidence="15">Involved in base excision repair of DNA damaged by oxidation or by mutagenic agents. Acts as DNA glycosylase that recognizes and removes damaged bases. Has a preference for oxidized purines, such as 7,8-dihydro-8-oxoguanine (8-oxoG). Has AP (apurinic/apyrimidinic) lyase activity and introduces nicks in the DNA strand. Cleaves the DNA backbone by beta-delta elimination to generate a single-strand break at the site of the removed base with both 3'- and 5'-phosphates.</text>
</comment>
<dbReference type="PANTHER" id="PTHR22993">
    <property type="entry name" value="FORMAMIDOPYRIMIDINE-DNA GLYCOSYLASE"/>
    <property type="match status" value="1"/>
</dbReference>
<evidence type="ECO:0000256" key="6">
    <source>
        <dbReference type="ARBA" id="ARBA00022771"/>
    </source>
</evidence>
<comment type="catalytic activity">
    <reaction evidence="1 15">
        <text>Hydrolysis of DNA containing ring-opened 7-methylguanine residues, releasing 2,6-diamino-4-hydroxy-5-(N-methyl)formamidopyrimidine.</text>
        <dbReference type="EC" id="3.2.2.23"/>
    </reaction>
</comment>
<keyword evidence="10 15" id="KW-0234">DNA repair</keyword>
<dbReference type="InterPro" id="IPR000214">
    <property type="entry name" value="Znf_DNA_glyclase/AP_lyase"/>
</dbReference>
<dbReference type="InterPro" id="IPR010663">
    <property type="entry name" value="Znf_FPG/IleRS"/>
</dbReference>
<comment type="caution">
    <text evidence="18">The sequence shown here is derived from an EMBL/GenBank/DDBJ whole genome shotgun (WGS) entry which is preliminary data.</text>
</comment>
<dbReference type="Pfam" id="PF06831">
    <property type="entry name" value="H2TH"/>
    <property type="match status" value="1"/>
</dbReference>
<evidence type="ECO:0000256" key="1">
    <source>
        <dbReference type="ARBA" id="ARBA00001668"/>
    </source>
</evidence>
<feature type="binding site" evidence="15">
    <location>
        <position position="110"/>
    </location>
    <ligand>
        <name>DNA</name>
        <dbReference type="ChEBI" id="CHEBI:16991"/>
    </ligand>
</feature>
<keyword evidence="6 15" id="KW-0863">Zinc-finger</keyword>
<feature type="active site" description="Proton donor" evidence="15">
    <location>
        <position position="3"/>
    </location>
</feature>
<dbReference type="GO" id="GO:0006284">
    <property type="term" value="P:base-excision repair"/>
    <property type="evidence" value="ECO:0007669"/>
    <property type="project" value="InterPro"/>
</dbReference>
<comment type="cofactor">
    <cofactor evidence="15">
        <name>Zn(2+)</name>
        <dbReference type="ChEBI" id="CHEBI:29105"/>
    </cofactor>
    <text evidence="15">Binds 1 zinc ion per subunit.</text>
</comment>
<dbReference type="InterPro" id="IPR010979">
    <property type="entry name" value="Ribosomal_uS13-like_H2TH"/>
</dbReference>
<dbReference type="GO" id="GO:0034039">
    <property type="term" value="F:8-oxo-7,8-dihydroguanine DNA N-glycosylase activity"/>
    <property type="evidence" value="ECO:0007669"/>
    <property type="project" value="TreeGrafter"/>
</dbReference>
<dbReference type="PANTHER" id="PTHR22993:SF9">
    <property type="entry name" value="FORMAMIDOPYRIMIDINE-DNA GLYCOSYLASE"/>
    <property type="match status" value="1"/>
</dbReference>
<dbReference type="RefSeq" id="WP_184015941.1">
    <property type="nucleotide sequence ID" value="NZ_JACHFD010000003.1"/>
</dbReference>
<evidence type="ECO:0000256" key="2">
    <source>
        <dbReference type="ARBA" id="ARBA00009409"/>
    </source>
</evidence>
<dbReference type="Proteomes" id="UP000557717">
    <property type="component" value="Unassembled WGS sequence"/>
</dbReference>
<accession>A0A840UXP8</accession>
<dbReference type="PROSITE" id="PS51068">
    <property type="entry name" value="FPG_CAT"/>
    <property type="match status" value="1"/>
</dbReference>
<dbReference type="EC" id="3.2.2.23" evidence="15"/>
<evidence type="ECO:0000256" key="14">
    <source>
        <dbReference type="ARBA" id="ARBA00044632"/>
    </source>
</evidence>
<keyword evidence="9 15" id="KW-0238">DNA-binding</keyword>
<dbReference type="AlphaFoldDB" id="A0A840UXP8"/>
<evidence type="ECO:0000259" key="17">
    <source>
        <dbReference type="PROSITE" id="PS51068"/>
    </source>
</evidence>
<feature type="active site" description="Proton donor; for delta-elimination activity" evidence="15">
    <location>
        <position position="262"/>
    </location>
</feature>
<dbReference type="InterPro" id="IPR035937">
    <property type="entry name" value="FPG_N"/>
</dbReference>
<keyword evidence="4 15" id="KW-0479">Metal-binding</keyword>
<comment type="catalytic activity">
    <reaction evidence="14 15">
        <text>2'-deoxyribonucleotide-(2'-deoxyribose 5'-phosphate)-2'-deoxyribonucleotide-DNA = a 3'-end 2'-deoxyribonucleotide-(2,3-dehydro-2,3-deoxyribose 5'-phosphate)-DNA + a 5'-end 5'-phospho-2'-deoxyribonucleoside-DNA + H(+)</text>
        <dbReference type="Rhea" id="RHEA:66592"/>
        <dbReference type="Rhea" id="RHEA-COMP:13180"/>
        <dbReference type="Rhea" id="RHEA-COMP:16897"/>
        <dbReference type="Rhea" id="RHEA-COMP:17067"/>
        <dbReference type="ChEBI" id="CHEBI:15378"/>
        <dbReference type="ChEBI" id="CHEBI:136412"/>
        <dbReference type="ChEBI" id="CHEBI:157695"/>
        <dbReference type="ChEBI" id="CHEBI:167181"/>
        <dbReference type="EC" id="4.2.99.18"/>
    </reaction>
</comment>
<dbReference type="Pfam" id="PF01149">
    <property type="entry name" value="Fapy_DNA_glyco"/>
    <property type="match status" value="1"/>
</dbReference>
<comment type="subunit">
    <text evidence="3 15">Monomer.</text>
</comment>
<feature type="binding site" evidence="15">
    <location>
        <position position="91"/>
    </location>
    <ligand>
        <name>DNA</name>
        <dbReference type="ChEBI" id="CHEBI:16991"/>
    </ligand>
</feature>
<evidence type="ECO:0000256" key="5">
    <source>
        <dbReference type="ARBA" id="ARBA00022763"/>
    </source>
</evidence>
<evidence type="ECO:0000259" key="16">
    <source>
        <dbReference type="PROSITE" id="PS51066"/>
    </source>
</evidence>
<proteinExistence type="inferred from homology"/>
<keyword evidence="12 15" id="KW-0511">Multifunctional enzyme</keyword>
<dbReference type="GO" id="GO:0140078">
    <property type="term" value="F:class I DNA-(apurinic or apyrimidinic site) endonuclease activity"/>
    <property type="evidence" value="ECO:0007669"/>
    <property type="project" value="UniProtKB-EC"/>
</dbReference>
<feature type="domain" description="FPG-type" evidence="16">
    <location>
        <begin position="238"/>
        <end position="272"/>
    </location>
</feature>
<feature type="binding site" evidence="15">
    <location>
        <position position="153"/>
    </location>
    <ligand>
        <name>DNA</name>
        <dbReference type="ChEBI" id="CHEBI:16991"/>
    </ligand>
</feature>
<dbReference type="EC" id="4.2.99.18" evidence="15"/>
<dbReference type="CDD" id="cd08966">
    <property type="entry name" value="EcFpg-like_N"/>
    <property type="match status" value="1"/>
</dbReference>
<evidence type="ECO:0000313" key="18">
    <source>
        <dbReference type="EMBL" id="MBB5350552.1"/>
    </source>
</evidence>
<evidence type="ECO:0000256" key="15">
    <source>
        <dbReference type="HAMAP-Rule" id="MF_00103"/>
    </source>
</evidence>
<name>A0A840UXP8_9BACT</name>
<evidence type="ECO:0000256" key="12">
    <source>
        <dbReference type="ARBA" id="ARBA00023268"/>
    </source>
</evidence>
<dbReference type="GO" id="GO:0008270">
    <property type="term" value="F:zinc ion binding"/>
    <property type="evidence" value="ECO:0007669"/>
    <property type="project" value="UniProtKB-UniRule"/>
</dbReference>
<reference evidence="18 19" key="1">
    <citation type="submission" date="2020-08" db="EMBL/GenBank/DDBJ databases">
        <title>Genomic Encyclopedia of Type Strains, Phase IV (KMG-IV): sequencing the most valuable type-strain genomes for metagenomic binning, comparative biology and taxonomic classification.</title>
        <authorList>
            <person name="Goeker M."/>
        </authorList>
    </citation>
    <scope>NUCLEOTIDE SEQUENCE [LARGE SCALE GENOMIC DNA]</scope>
    <source>
        <strain evidence="18 19">YC6886</strain>
    </source>
</reference>
<dbReference type="SUPFAM" id="SSF57716">
    <property type="entry name" value="Glucocorticoid receptor-like (DNA-binding domain)"/>
    <property type="match status" value="1"/>
</dbReference>
<dbReference type="EMBL" id="JACHFD010000003">
    <property type="protein sequence ID" value="MBB5350552.1"/>
    <property type="molecule type" value="Genomic_DNA"/>
</dbReference>
<gene>
    <name evidence="15" type="primary">mutM</name>
    <name evidence="15" type="synonym">fpg</name>
    <name evidence="18" type="ORF">HNR46_000780</name>
</gene>
<keyword evidence="19" id="KW-1185">Reference proteome</keyword>
<keyword evidence="13 15" id="KW-0326">Glycosidase</keyword>
<dbReference type="SUPFAM" id="SSF46946">
    <property type="entry name" value="S13-like H2TH domain"/>
    <property type="match status" value="1"/>
</dbReference>
<evidence type="ECO:0000256" key="11">
    <source>
        <dbReference type="ARBA" id="ARBA00023239"/>
    </source>
</evidence>